<sequence length="256" mass="26782">MSAVARWREVEGRMPFVRGRLPAAVPAVLGGLLAVATIIWPVMRISQPIGPDGPSAYFVQRVWSWGRYTIEGADLDQTSVVNVAPGYWLGLACLSGVLGGVTWLLRRGPDGRVLGGVGVAFALAVVGGSFVERLGNVALYASMAETGFELETLPAGRVELVATVLLLVALLLMVWRPVVGLARQLAAFAGRVAARGRRRAIADEEPEGAARGAAPRVGTAALRDSSPTSAGHSGDRGAGVGFTDSATAEDRFRPPT</sequence>
<dbReference type="OrthoDB" id="9836338at2"/>
<name>A0A543I2G2_9MICO</name>
<keyword evidence="2" id="KW-0812">Transmembrane</keyword>
<protein>
    <submittedName>
        <fullName evidence="3">Uncharacterized protein</fullName>
    </submittedName>
</protein>
<feature type="compositionally biased region" description="Low complexity" evidence="1">
    <location>
        <begin position="209"/>
        <end position="221"/>
    </location>
</feature>
<feature type="transmembrane region" description="Helical" evidence="2">
    <location>
        <begin position="87"/>
        <end position="106"/>
    </location>
</feature>
<dbReference type="Proteomes" id="UP000316747">
    <property type="component" value="Unassembled WGS sequence"/>
</dbReference>
<feature type="transmembrane region" description="Helical" evidence="2">
    <location>
        <begin position="113"/>
        <end position="135"/>
    </location>
</feature>
<feature type="transmembrane region" description="Helical" evidence="2">
    <location>
        <begin position="155"/>
        <end position="175"/>
    </location>
</feature>
<dbReference type="EMBL" id="VFPM01000001">
    <property type="protein sequence ID" value="TQM64762.1"/>
    <property type="molecule type" value="Genomic_DNA"/>
</dbReference>
<accession>A0A543I2G2</accession>
<comment type="caution">
    <text evidence="3">The sequence shown here is derived from an EMBL/GenBank/DDBJ whole genome shotgun (WGS) entry which is preliminary data.</text>
</comment>
<keyword evidence="2" id="KW-1133">Transmembrane helix</keyword>
<feature type="region of interest" description="Disordered" evidence="1">
    <location>
        <begin position="203"/>
        <end position="256"/>
    </location>
</feature>
<dbReference type="AlphaFoldDB" id="A0A543I2G2"/>
<organism evidence="3 4">
    <name type="scientific">Humibacillus xanthopallidus</name>
    <dbReference type="NCBI Taxonomy" id="412689"/>
    <lineage>
        <taxon>Bacteria</taxon>
        <taxon>Bacillati</taxon>
        <taxon>Actinomycetota</taxon>
        <taxon>Actinomycetes</taxon>
        <taxon>Micrococcales</taxon>
        <taxon>Intrasporangiaceae</taxon>
        <taxon>Humibacillus</taxon>
    </lineage>
</organism>
<evidence type="ECO:0000256" key="2">
    <source>
        <dbReference type="SAM" id="Phobius"/>
    </source>
</evidence>
<reference evidence="3 4" key="1">
    <citation type="submission" date="2019-06" db="EMBL/GenBank/DDBJ databases">
        <title>Genome sequencing of plant associated microbes to promote plant fitness in Sorghum bicolor and Oryza sativa.</title>
        <authorList>
            <person name="Coleman-Derr D."/>
        </authorList>
    </citation>
    <scope>NUCLEOTIDE SEQUENCE [LARGE SCALE GENOMIC DNA]</scope>
    <source>
        <strain evidence="3 4">KV-663</strain>
    </source>
</reference>
<keyword evidence="2" id="KW-0472">Membrane</keyword>
<feature type="transmembrane region" description="Helical" evidence="2">
    <location>
        <begin position="21"/>
        <end position="43"/>
    </location>
</feature>
<proteinExistence type="predicted"/>
<evidence type="ECO:0000313" key="4">
    <source>
        <dbReference type="Proteomes" id="UP000316747"/>
    </source>
</evidence>
<evidence type="ECO:0000313" key="3">
    <source>
        <dbReference type="EMBL" id="TQM64762.1"/>
    </source>
</evidence>
<keyword evidence="4" id="KW-1185">Reference proteome</keyword>
<dbReference type="RefSeq" id="WP_141842356.1">
    <property type="nucleotide sequence ID" value="NZ_VFPM01000001.1"/>
</dbReference>
<gene>
    <name evidence="3" type="ORF">FBY41_1141</name>
</gene>
<evidence type="ECO:0000256" key="1">
    <source>
        <dbReference type="SAM" id="MobiDB-lite"/>
    </source>
</evidence>